<evidence type="ECO:0000256" key="1">
    <source>
        <dbReference type="SAM" id="MobiDB-lite"/>
    </source>
</evidence>
<accession>A0A4P7NGB0</accession>
<dbReference type="AlphaFoldDB" id="A0A4P7NGB0"/>
<reference evidence="2 3" key="1">
    <citation type="journal article" date="2019" name="Mol. Biol. Evol.">
        <title>Blast fungal genomes show frequent chromosomal changes, gene gains and losses, and effector gene turnover.</title>
        <authorList>
            <person name="Gomez Luciano L.B."/>
            <person name="Jason Tsai I."/>
            <person name="Chuma I."/>
            <person name="Tosa Y."/>
            <person name="Chen Y.H."/>
            <person name="Li J.Y."/>
            <person name="Li M.Y."/>
            <person name="Jade Lu M.Y."/>
            <person name="Nakayashiki H."/>
            <person name="Li W.H."/>
        </authorList>
    </citation>
    <scope>NUCLEOTIDE SEQUENCE [LARGE SCALE GENOMIC DNA]</scope>
    <source>
        <strain evidence="2">MZ5-1-6</strain>
    </source>
</reference>
<sequence length="165" mass="17583">MYGCDTAPLLDRILELLEQRVLKDGVDNENQRRHDATEQRLGTLVPQQRQQRGHGPRRGLDLGPLDDARLRLVCPVGQALFCGLFIVGSPRDLLFPRGHACVDDPDGVRDEDGGGPGEGAGQHGLDRGQLARGAAGAHGGLFEKGARPLVPVVVDKVGDGDAEEG</sequence>
<name>A0A4P7NGB0_PYROR</name>
<evidence type="ECO:0000313" key="2">
    <source>
        <dbReference type="EMBL" id="QBZ60971.1"/>
    </source>
</evidence>
<gene>
    <name evidence="2" type="ORF">PoMZ_07917</name>
</gene>
<proteinExistence type="predicted"/>
<dbReference type="Proteomes" id="UP000294847">
    <property type="component" value="Chromosome 4"/>
</dbReference>
<dbReference type="EMBL" id="CP034207">
    <property type="protein sequence ID" value="QBZ60971.1"/>
    <property type="molecule type" value="Genomic_DNA"/>
</dbReference>
<protein>
    <submittedName>
        <fullName evidence="2">Uncharacterized protein</fullName>
    </submittedName>
</protein>
<feature type="region of interest" description="Disordered" evidence="1">
    <location>
        <begin position="105"/>
        <end position="132"/>
    </location>
</feature>
<evidence type="ECO:0000313" key="3">
    <source>
        <dbReference type="Proteomes" id="UP000294847"/>
    </source>
</evidence>
<organism evidence="2 3">
    <name type="scientific">Pyricularia oryzae</name>
    <name type="common">Rice blast fungus</name>
    <name type="synonym">Magnaporthe oryzae</name>
    <dbReference type="NCBI Taxonomy" id="318829"/>
    <lineage>
        <taxon>Eukaryota</taxon>
        <taxon>Fungi</taxon>
        <taxon>Dikarya</taxon>
        <taxon>Ascomycota</taxon>
        <taxon>Pezizomycotina</taxon>
        <taxon>Sordariomycetes</taxon>
        <taxon>Sordariomycetidae</taxon>
        <taxon>Magnaporthales</taxon>
        <taxon>Pyriculariaceae</taxon>
        <taxon>Pyricularia</taxon>
    </lineage>
</organism>